<dbReference type="InterPro" id="IPR004148">
    <property type="entry name" value="BAR_dom"/>
</dbReference>
<dbReference type="Gene3D" id="1.20.1270.60">
    <property type="entry name" value="Arfaptin homology (AH) domain/BAR domain"/>
    <property type="match status" value="1"/>
</dbReference>
<keyword evidence="3" id="KW-1185">Reference proteome</keyword>
<evidence type="ECO:0000313" key="2">
    <source>
        <dbReference type="EMBL" id="CAJ0606717.1"/>
    </source>
</evidence>
<dbReference type="Pfam" id="PF03114">
    <property type="entry name" value="BAR"/>
    <property type="match status" value="1"/>
</dbReference>
<dbReference type="AlphaFoldDB" id="A0AA36HAL2"/>
<evidence type="ECO:0000259" key="1">
    <source>
        <dbReference type="Pfam" id="PF03114"/>
    </source>
</evidence>
<evidence type="ECO:0000313" key="3">
    <source>
        <dbReference type="Proteomes" id="UP001176961"/>
    </source>
</evidence>
<protein>
    <recommendedName>
        <fullName evidence="1">BAR domain-containing protein</fullName>
    </recommendedName>
</protein>
<name>A0AA36HAL2_CYLNA</name>
<reference evidence="2" key="1">
    <citation type="submission" date="2023-07" db="EMBL/GenBank/DDBJ databases">
        <authorList>
            <consortium name="CYATHOMIX"/>
        </authorList>
    </citation>
    <scope>NUCLEOTIDE SEQUENCE</scope>
    <source>
        <strain evidence="2">N/A</strain>
    </source>
</reference>
<feature type="domain" description="BAR" evidence="1">
    <location>
        <begin position="2"/>
        <end position="226"/>
    </location>
</feature>
<sequence>MNKLYLKAAERIGIVEETKLEPTFEEGIKKVEAYRLAVDSALDGLEAMMQPNRLVVETGAIVAPPGQDPHEVMAAACTKLRQYVSSASQTRLEKIITAMNKLAESQRFSQTKGRAAVRRIRRFVTVDNQQMKDDMDKMKEGLELMDVARHEVKNSKTKDELEEKGMIYHKSVKAFNDQASKIQLVIDELPVTIFTNQREVVKFFIQREKYHSTATGILKELIEKIDKK</sequence>
<dbReference type="Proteomes" id="UP001176961">
    <property type="component" value="Unassembled WGS sequence"/>
</dbReference>
<dbReference type="GO" id="GO:0005737">
    <property type="term" value="C:cytoplasm"/>
    <property type="evidence" value="ECO:0007669"/>
    <property type="project" value="InterPro"/>
</dbReference>
<comment type="caution">
    <text evidence="2">The sequence shown here is derived from an EMBL/GenBank/DDBJ whole genome shotgun (WGS) entry which is preliminary data.</text>
</comment>
<dbReference type="EMBL" id="CATQJL010000316">
    <property type="protein sequence ID" value="CAJ0606717.1"/>
    <property type="molecule type" value="Genomic_DNA"/>
</dbReference>
<accession>A0AA36HAL2</accession>
<organism evidence="2 3">
    <name type="scientific">Cylicocyclus nassatus</name>
    <name type="common">Nematode worm</name>
    <dbReference type="NCBI Taxonomy" id="53992"/>
    <lineage>
        <taxon>Eukaryota</taxon>
        <taxon>Metazoa</taxon>
        <taxon>Ecdysozoa</taxon>
        <taxon>Nematoda</taxon>
        <taxon>Chromadorea</taxon>
        <taxon>Rhabditida</taxon>
        <taxon>Rhabditina</taxon>
        <taxon>Rhabditomorpha</taxon>
        <taxon>Strongyloidea</taxon>
        <taxon>Strongylidae</taxon>
        <taxon>Cylicocyclus</taxon>
    </lineage>
</organism>
<proteinExistence type="predicted"/>
<dbReference type="SUPFAM" id="SSF103657">
    <property type="entry name" value="BAR/IMD domain-like"/>
    <property type="match status" value="1"/>
</dbReference>
<dbReference type="InterPro" id="IPR027267">
    <property type="entry name" value="AH/BAR_dom_sf"/>
</dbReference>
<gene>
    <name evidence="2" type="ORF">CYNAS_LOCUS18700</name>
</gene>